<dbReference type="EMBL" id="JARGDH010000003">
    <property type="protein sequence ID" value="KAL0273091.1"/>
    <property type="molecule type" value="Genomic_DNA"/>
</dbReference>
<gene>
    <name evidence="2" type="ORF">PYX00_005848</name>
</gene>
<sequence>MVILYSCMRPVLLILTTTLLTAYGFHRDHPVDESELSYELEGGTGPVLKRNAEKSSVWLGPRLGRRKRSEEDFNIITQDKNGGTFIEILQDTPWALVPLKGFLPGSPRRSTTFTPRLGRDSDEEYTDSTMEVVYGKAGPRTGNHATGSFTPRLGRHATLFNHHQL</sequence>
<organism evidence="2">
    <name type="scientific">Menopon gallinae</name>
    <name type="common">poultry shaft louse</name>
    <dbReference type="NCBI Taxonomy" id="328185"/>
    <lineage>
        <taxon>Eukaryota</taxon>
        <taxon>Metazoa</taxon>
        <taxon>Ecdysozoa</taxon>
        <taxon>Arthropoda</taxon>
        <taxon>Hexapoda</taxon>
        <taxon>Insecta</taxon>
        <taxon>Pterygota</taxon>
        <taxon>Neoptera</taxon>
        <taxon>Paraneoptera</taxon>
        <taxon>Psocodea</taxon>
        <taxon>Troctomorpha</taxon>
        <taxon>Phthiraptera</taxon>
        <taxon>Amblycera</taxon>
        <taxon>Menoponidae</taxon>
        <taxon>Menopon</taxon>
    </lineage>
</organism>
<reference evidence="2" key="1">
    <citation type="journal article" date="2024" name="Gigascience">
        <title>Chromosome-level genome of the poultry shaft louse Menopon gallinae provides insight into the host-switching and adaptive evolution of parasitic lice.</title>
        <authorList>
            <person name="Xu Y."/>
            <person name="Ma L."/>
            <person name="Liu S."/>
            <person name="Liang Y."/>
            <person name="Liu Q."/>
            <person name="He Z."/>
            <person name="Tian L."/>
            <person name="Duan Y."/>
            <person name="Cai W."/>
            <person name="Li H."/>
            <person name="Song F."/>
        </authorList>
    </citation>
    <scope>NUCLEOTIDE SEQUENCE</scope>
    <source>
        <strain evidence="2">Cailab_2023a</strain>
    </source>
</reference>
<accession>A0AAW2HTP1</accession>
<evidence type="ECO:0000256" key="1">
    <source>
        <dbReference type="SAM" id="SignalP"/>
    </source>
</evidence>
<evidence type="ECO:0000313" key="2">
    <source>
        <dbReference type="EMBL" id="KAL0273091.1"/>
    </source>
</evidence>
<feature type="chain" id="PRO_5043800198" evidence="1">
    <location>
        <begin position="23"/>
        <end position="165"/>
    </location>
</feature>
<keyword evidence="1" id="KW-0732">Signal</keyword>
<proteinExistence type="predicted"/>
<dbReference type="AlphaFoldDB" id="A0AAW2HTP1"/>
<protein>
    <submittedName>
        <fullName evidence="2">Uncharacterized protein</fullName>
    </submittedName>
</protein>
<name>A0AAW2HTP1_9NEOP</name>
<comment type="caution">
    <text evidence="2">The sequence shown here is derived from an EMBL/GenBank/DDBJ whole genome shotgun (WGS) entry which is preliminary data.</text>
</comment>
<feature type="signal peptide" evidence="1">
    <location>
        <begin position="1"/>
        <end position="22"/>
    </location>
</feature>